<dbReference type="InterPro" id="IPR002509">
    <property type="entry name" value="NODB_dom"/>
</dbReference>
<name>A0A2P6U4W7_CHLSO</name>
<dbReference type="Gene3D" id="2.40.40.10">
    <property type="entry name" value="RlpA-like domain"/>
    <property type="match status" value="1"/>
</dbReference>
<evidence type="ECO:0000259" key="3">
    <source>
        <dbReference type="PROSITE" id="PS51174"/>
    </source>
</evidence>
<dbReference type="PANTHER" id="PTHR45985:SF3">
    <property type="entry name" value="CHITIN DEACETYLASE-LIKE 4"/>
    <property type="match status" value="1"/>
</dbReference>
<feature type="region of interest" description="Disordered" evidence="1">
    <location>
        <begin position="723"/>
        <end position="748"/>
    </location>
</feature>
<dbReference type="GO" id="GO:0042742">
    <property type="term" value="P:defense response to bacterium"/>
    <property type="evidence" value="ECO:0007669"/>
    <property type="project" value="InterPro"/>
</dbReference>
<dbReference type="GO" id="GO:0005975">
    <property type="term" value="P:carbohydrate metabolic process"/>
    <property type="evidence" value="ECO:0007669"/>
    <property type="project" value="InterPro"/>
</dbReference>
<feature type="compositionally biased region" description="Basic residues" evidence="1">
    <location>
        <begin position="115"/>
        <end position="125"/>
    </location>
</feature>
<dbReference type="Pfam" id="PF00967">
    <property type="entry name" value="Barwin"/>
    <property type="match status" value="1"/>
</dbReference>
<dbReference type="Pfam" id="PF01522">
    <property type="entry name" value="Polysacc_deac_1"/>
    <property type="match status" value="1"/>
</dbReference>
<feature type="chain" id="PRO_5015143556" evidence="2">
    <location>
        <begin position="24"/>
        <end position="1384"/>
    </location>
</feature>
<dbReference type="Proteomes" id="UP000239899">
    <property type="component" value="Unassembled WGS sequence"/>
</dbReference>
<dbReference type="PROSITE" id="PS51257">
    <property type="entry name" value="PROKAR_LIPOPROTEIN"/>
    <property type="match status" value="1"/>
</dbReference>
<feature type="region of interest" description="Disordered" evidence="1">
    <location>
        <begin position="26"/>
        <end position="161"/>
    </location>
</feature>
<dbReference type="OrthoDB" id="504708at2759"/>
<dbReference type="InterPro" id="IPR052740">
    <property type="entry name" value="CE4"/>
</dbReference>
<dbReference type="Gene3D" id="3.20.20.370">
    <property type="entry name" value="Glycoside hydrolase/deacetylase"/>
    <property type="match status" value="1"/>
</dbReference>
<dbReference type="EMBL" id="LHPG02000001">
    <property type="protein sequence ID" value="PRW61361.1"/>
    <property type="molecule type" value="Genomic_DNA"/>
</dbReference>
<dbReference type="SUPFAM" id="SSF50685">
    <property type="entry name" value="Barwin-like endoglucanases"/>
    <property type="match status" value="1"/>
</dbReference>
<protein>
    <submittedName>
        <fullName evidence="4">Left border a</fullName>
    </submittedName>
</protein>
<dbReference type="STRING" id="3076.A0A2P6U4W7"/>
<keyword evidence="2" id="KW-0732">Signal</keyword>
<gene>
    <name evidence="4" type="ORF">C2E21_0359</name>
</gene>
<proteinExistence type="predicted"/>
<comment type="caution">
    <text evidence="4">The sequence shown here is derived from an EMBL/GenBank/DDBJ whole genome shotgun (WGS) entry which is preliminary data.</text>
</comment>
<reference evidence="4 5" key="1">
    <citation type="journal article" date="2018" name="Plant J.">
        <title>Genome sequences of Chlorella sorokiniana UTEX 1602 and Micractinium conductrix SAG 241.80: implications to maltose excretion by a green alga.</title>
        <authorList>
            <person name="Arriola M.B."/>
            <person name="Velmurugan N."/>
            <person name="Zhang Y."/>
            <person name="Plunkett M.H."/>
            <person name="Hondzo H."/>
            <person name="Barney B.M."/>
        </authorList>
    </citation>
    <scope>NUCLEOTIDE SEQUENCE [LARGE SCALE GENOMIC DNA]</scope>
    <source>
        <strain evidence="5">UTEX 1602</strain>
    </source>
</reference>
<sequence>MRRTSAAAAVLLALLALSCLAQGRTLKKSQAQKDAEALAEQQAQQDALVADQAEREAELLRKQVEAQDRKNRAAGAGGSGSSSDGSEESSSSSSSSTSQDSQGCTKPDYSGMSRKEKRAAKKAYNKCRQAGDSTSYDSTGDSSDSDSGSSGVVKTKSLKGGKGGVRATYHYYSPAYETSSLYCADAFRGKEASLLNRPWTAYCADSILGPMSQDKCGRCIRVTNLATGASIEANVVDKCGTGGMDLDPEAFNPIDTDGSGIRDGHLMVTVSIGGPAGCPGSPGDSERSYFQPNTMRALPLLAALLLAGAAATRAYTCDESACKSPDCMCPSSKPPSGLSPKDIPQFVLISHDDSINQLQNRVVRAVTDGFKNPNGCNVPATWFALKDKTNCTLVMDLVKDNHEIAGHTMDHVEMRSNLSIAEMTKQVKGIKDFIVDTCGVPADKFVGFRAPYLKHNEKFRNVLQEQGYEYDASILEAFNQATSPSFAERLFPYTMDNGIPQNCAWSSDPESQCSDTEKHAGLWEVPLWILPNEEGAPFHSMDPVAKDGKPDHTSELLIKAFDEAYNGNRAPFPLFVHAPWFTFDNTEAAIAFMEYATQKKDVWFVTFSQLLDWMKNPVPASQYNPSCQMVELTPPTTEYCRTYKAGPIEDVWTIAGKFGIALDTSIEEINPGLNKWTIAEGTLVNLPPWDERCEKKGATKLMGADDLNWYQPKYTEKVFEPVPAETSSAPAPAPAASPSAGPEAVPATVEEAVPTQTIQPAVPQPVEKQPSSRSVPVDPNSFDVVVVNTIVTFHWLQHQVEAWGLSFLRKTIWWIREHPRGVNHSYIGEGPAVKRHILARCASAAIVSENTWRVYEAWVLEYAFQLGLDYSPLVGRQESFGPMPPLPPELPNLRIVRNPLPPWIMPLLEAGGGGRGFTRLPECSRASPEWPHAALRQHFRGRINATDEGLVADPSEGLTPGAAAVLRSGWAAAFMPTPANQARVVQRDMRWKWEELGPAPLVASESMAFQVGSKLFIYSPSLAMLDDGRLHLFGGLMPDRATPARDHWSLAVNDDGSTGDAWVAEPLLPAYLGGSHAITVQLHPHNDAEPTLYYWGRTSQEALPRMQPLRSAQTEVAESLHLLKFPEAATEEEVEQVVDGIWSLQYMAAGPICGSAGPLSRFRCREPDGGAAGPAQPLACQPFSHAVLFRYANMAARERFEAQPRVQLMLGGTGAPAGTGISTINFQGRVPNELEAIFRRGGEWEAGEELMVAMALQGGSSVADGDEFLSLAQQLALSSAFGAVQCSYGPCASVQHVGGSSDGAGEAAAGTNAQLPPEQLQRPDMVMLVRFQESEQLQAFLDCPPVAALLQGDERIPLAALWSCVLESQPSDSSSTRGVQGGLV</sequence>
<dbReference type="InterPro" id="IPR011330">
    <property type="entry name" value="Glyco_hydro/deAcase_b/a-brl"/>
</dbReference>
<dbReference type="InterPro" id="IPR001153">
    <property type="entry name" value="Barwin_dom"/>
</dbReference>
<dbReference type="GO" id="GO:0050832">
    <property type="term" value="P:defense response to fungus"/>
    <property type="evidence" value="ECO:0007669"/>
    <property type="project" value="InterPro"/>
</dbReference>
<dbReference type="PANTHER" id="PTHR45985">
    <property type="match status" value="1"/>
</dbReference>
<organism evidence="4 5">
    <name type="scientific">Chlorella sorokiniana</name>
    <name type="common">Freshwater green alga</name>
    <dbReference type="NCBI Taxonomy" id="3076"/>
    <lineage>
        <taxon>Eukaryota</taxon>
        <taxon>Viridiplantae</taxon>
        <taxon>Chlorophyta</taxon>
        <taxon>core chlorophytes</taxon>
        <taxon>Trebouxiophyceae</taxon>
        <taxon>Chlorellales</taxon>
        <taxon>Chlorellaceae</taxon>
        <taxon>Chlorella clade</taxon>
        <taxon>Chlorella</taxon>
    </lineage>
</organism>
<accession>A0A2P6U4W7</accession>
<dbReference type="GO" id="GO:0016810">
    <property type="term" value="F:hydrolase activity, acting on carbon-nitrogen (but not peptide) bonds"/>
    <property type="evidence" value="ECO:0007669"/>
    <property type="project" value="InterPro"/>
</dbReference>
<evidence type="ECO:0000256" key="2">
    <source>
        <dbReference type="SAM" id="SignalP"/>
    </source>
</evidence>
<feature type="compositionally biased region" description="Low complexity" evidence="1">
    <location>
        <begin position="131"/>
        <end position="155"/>
    </location>
</feature>
<dbReference type="PROSITE" id="PS51174">
    <property type="entry name" value="BARWIN_3"/>
    <property type="match status" value="1"/>
</dbReference>
<feature type="compositionally biased region" description="Low complexity" evidence="1">
    <location>
        <begin position="723"/>
        <end position="747"/>
    </location>
</feature>
<evidence type="ECO:0000256" key="1">
    <source>
        <dbReference type="SAM" id="MobiDB-lite"/>
    </source>
</evidence>
<feature type="compositionally biased region" description="Low complexity" evidence="1">
    <location>
        <begin position="81"/>
        <end position="103"/>
    </location>
</feature>
<feature type="domain" description="Barwin" evidence="3">
    <location>
        <begin position="160"/>
        <end position="277"/>
    </location>
</feature>
<evidence type="ECO:0000313" key="4">
    <source>
        <dbReference type="EMBL" id="PRW61361.1"/>
    </source>
</evidence>
<dbReference type="PRINTS" id="PR00602">
    <property type="entry name" value="BARWIN"/>
</dbReference>
<feature type="compositionally biased region" description="Basic and acidic residues" evidence="1">
    <location>
        <begin position="52"/>
        <end position="71"/>
    </location>
</feature>
<evidence type="ECO:0000313" key="5">
    <source>
        <dbReference type="Proteomes" id="UP000239899"/>
    </source>
</evidence>
<feature type="region of interest" description="Disordered" evidence="1">
    <location>
        <begin position="1299"/>
        <end position="1319"/>
    </location>
</feature>
<keyword evidence="5" id="KW-1185">Reference proteome</keyword>
<dbReference type="CDD" id="cd10919">
    <property type="entry name" value="CE4_CDA_like"/>
    <property type="match status" value="1"/>
</dbReference>
<feature type="signal peptide" evidence="2">
    <location>
        <begin position="1"/>
        <end position="23"/>
    </location>
</feature>
<dbReference type="SUPFAM" id="SSF88713">
    <property type="entry name" value="Glycoside hydrolase/deacetylase"/>
    <property type="match status" value="1"/>
</dbReference>
<dbReference type="InterPro" id="IPR036908">
    <property type="entry name" value="RlpA-like_sf"/>
</dbReference>
<feature type="compositionally biased region" description="Low complexity" evidence="1">
    <location>
        <begin position="38"/>
        <end position="51"/>
    </location>
</feature>